<keyword evidence="6" id="KW-0346">Stress response</keyword>
<proteinExistence type="predicted"/>
<dbReference type="GO" id="GO:0016787">
    <property type="term" value="F:hydrolase activity"/>
    <property type="evidence" value="ECO:0007669"/>
    <property type="project" value="UniProtKB-KW"/>
</dbReference>
<dbReference type="Proteomes" id="UP000886217">
    <property type="component" value="Unassembled WGS sequence"/>
</dbReference>
<dbReference type="AlphaFoldDB" id="A0A7C5NZP7"/>
<keyword evidence="1" id="KW-1277">Toxin-antitoxin system</keyword>
<reference evidence="7" key="1">
    <citation type="journal article" date="2020" name="mSystems">
        <title>Genome- and Community-Level Interaction Insights into Carbon Utilization and Element Cycling Functions of Hydrothermarchaeota in Hydrothermal Sediment.</title>
        <authorList>
            <person name="Zhou Z."/>
            <person name="Liu Y."/>
            <person name="Xu W."/>
            <person name="Pan J."/>
            <person name="Luo Z.H."/>
            <person name="Li M."/>
        </authorList>
    </citation>
    <scope>NUCLEOTIDE SEQUENCE [LARGE SCALE GENOMIC DNA]</scope>
    <source>
        <strain evidence="7">HyVt-93</strain>
    </source>
</reference>
<dbReference type="EMBL" id="DRTU01000192">
    <property type="protein sequence ID" value="HHI00728.1"/>
    <property type="molecule type" value="Genomic_DNA"/>
</dbReference>
<organism evidence="7">
    <name type="scientific">Thermococcus litoralis</name>
    <dbReference type="NCBI Taxonomy" id="2265"/>
    <lineage>
        <taxon>Archaea</taxon>
        <taxon>Methanobacteriati</taxon>
        <taxon>Methanobacteriota</taxon>
        <taxon>Thermococci</taxon>
        <taxon>Thermococcales</taxon>
        <taxon>Thermococcaceae</taxon>
        <taxon>Thermococcus</taxon>
    </lineage>
</organism>
<dbReference type="Pfam" id="PF07927">
    <property type="entry name" value="HicA_toxin"/>
    <property type="match status" value="1"/>
</dbReference>
<evidence type="ECO:0000313" key="7">
    <source>
        <dbReference type="EMBL" id="HHI00728.1"/>
    </source>
</evidence>
<dbReference type="GO" id="GO:0003729">
    <property type="term" value="F:mRNA binding"/>
    <property type="evidence" value="ECO:0007669"/>
    <property type="project" value="InterPro"/>
</dbReference>
<dbReference type="SUPFAM" id="SSF54786">
    <property type="entry name" value="YcfA/nrd intein domain"/>
    <property type="match status" value="1"/>
</dbReference>
<name>A0A7C5NZP7_THELI</name>
<keyword evidence="3" id="KW-0255">Endonuclease</keyword>
<dbReference type="InterPro" id="IPR038570">
    <property type="entry name" value="HicA_sf"/>
</dbReference>
<evidence type="ECO:0000256" key="3">
    <source>
        <dbReference type="ARBA" id="ARBA00022759"/>
    </source>
</evidence>
<dbReference type="PANTHER" id="PTHR34873:SF3">
    <property type="entry name" value="ADDICTION MODULE TOXIN, HICA FAMILY"/>
    <property type="match status" value="1"/>
</dbReference>
<keyword evidence="5" id="KW-0694">RNA-binding</keyword>
<evidence type="ECO:0000256" key="6">
    <source>
        <dbReference type="ARBA" id="ARBA00023016"/>
    </source>
</evidence>
<keyword evidence="4" id="KW-0378">Hydrolase</keyword>
<gene>
    <name evidence="7" type="ORF">ENL40_04545</name>
</gene>
<evidence type="ECO:0000256" key="1">
    <source>
        <dbReference type="ARBA" id="ARBA00022649"/>
    </source>
</evidence>
<evidence type="ECO:0000256" key="5">
    <source>
        <dbReference type="ARBA" id="ARBA00022884"/>
    </source>
</evidence>
<dbReference type="PANTHER" id="PTHR34873">
    <property type="entry name" value="SSR1766 PROTEIN"/>
    <property type="match status" value="1"/>
</dbReference>
<dbReference type="Gene3D" id="3.30.920.30">
    <property type="entry name" value="Hypothetical protein"/>
    <property type="match status" value="1"/>
</dbReference>
<comment type="caution">
    <text evidence="7">The sequence shown here is derived from an EMBL/GenBank/DDBJ whole genome shotgun (WGS) entry which is preliminary data.</text>
</comment>
<accession>A0A7C5NZP7</accession>
<dbReference type="InterPro" id="IPR012933">
    <property type="entry name" value="HicA_mRNA_interferase"/>
</dbReference>
<sequence>MRLPLIKARELLKFLKWLGFKPVRMKGSHVRLKSEDGRVTTVPIHENKEIPRGLLRKIIREDLQMSLEEFIEKFNEFKGKKKL</sequence>
<protein>
    <submittedName>
        <fullName evidence="7">Addiction module toxin, HicA family</fullName>
    </submittedName>
</protein>
<evidence type="ECO:0000256" key="4">
    <source>
        <dbReference type="ARBA" id="ARBA00022801"/>
    </source>
</evidence>
<keyword evidence="2" id="KW-0540">Nuclease</keyword>
<dbReference type="GO" id="GO:0004519">
    <property type="term" value="F:endonuclease activity"/>
    <property type="evidence" value="ECO:0007669"/>
    <property type="project" value="UniProtKB-KW"/>
</dbReference>
<evidence type="ECO:0000256" key="2">
    <source>
        <dbReference type="ARBA" id="ARBA00022722"/>
    </source>
</evidence>